<feature type="non-terminal residue" evidence="2">
    <location>
        <position position="1"/>
    </location>
</feature>
<keyword evidence="4" id="KW-1185">Reference proteome</keyword>
<evidence type="ECO:0000313" key="4">
    <source>
        <dbReference type="Proteomes" id="UP000499080"/>
    </source>
</evidence>
<feature type="region of interest" description="Disordered" evidence="1">
    <location>
        <begin position="1"/>
        <end position="26"/>
    </location>
</feature>
<dbReference type="EMBL" id="BGPR01115764">
    <property type="protein sequence ID" value="GBN04996.1"/>
    <property type="molecule type" value="Genomic_DNA"/>
</dbReference>
<reference evidence="2 4" key="1">
    <citation type="journal article" date="2019" name="Sci. Rep.">
        <title>Orb-weaving spider Araneus ventricosus genome elucidates the spidroin gene catalogue.</title>
        <authorList>
            <person name="Kono N."/>
            <person name="Nakamura H."/>
            <person name="Ohtoshi R."/>
            <person name="Moran D.A.P."/>
            <person name="Shinohara A."/>
            <person name="Yoshida Y."/>
            <person name="Fujiwara M."/>
            <person name="Mori M."/>
            <person name="Tomita M."/>
            <person name="Arakawa K."/>
        </authorList>
    </citation>
    <scope>NUCLEOTIDE SEQUENCE [LARGE SCALE GENOMIC DNA]</scope>
</reference>
<accession>A0A4Y2KUF8</accession>
<protein>
    <submittedName>
        <fullName evidence="2">Uncharacterized protein</fullName>
    </submittedName>
</protein>
<comment type="caution">
    <text evidence="2">The sequence shown here is derived from an EMBL/GenBank/DDBJ whole genome shotgun (WGS) entry which is preliminary data.</text>
</comment>
<proteinExistence type="predicted"/>
<gene>
    <name evidence="3" type="ORF">AVEN_213235_1</name>
    <name evidence="2" type="ORF">AVEN_236561_1</name>
</gene>
<dbReference type="EMBL" id="BGPR01115785">
    <property type="protein sequence ID" value="GBN05059.1"/>
    <property type="molecule type" value="Genomic_DNA"/>
</dbReference>
<evidence type="ECO:0000313" key="2">
    <source>
        <dbReference type="EMBL" id="GBN04996.1"/>
    </source>
</evidence>
<organism evidence="2 4">
    <name type="scientific">Araneus ventricosus</name>
    <name type="common">Orbweaver spider</name>
    <name type="synonym">Epeira ventricosa</name>
    <dbReference type="NCBI Taxonomy" id="182803"/>
    <lineage>
        <taxon>Eukaryota</taxon>
        <taxon>Metazoa</taxon>
        <taxon>Ecdysozoa</taxon>
        <taxon>Arthropoda</taxon>
        <taxon>Chelicerata</taxon>
        <taxon>Arachnida</taxon>
        <taxon>Araneae</taxon>
        <taxon>Araneomorphae</taxon>
        <taxon>Entelegynae</taxon>
        <taxon>Araneoidea</taxon>
        <taxon>Araneidae</taxon>
        <taxon>Araneus</taxon>
    </lineage>
</organism>
<evidence type="ECO:0000256" key="1">
    <source>
        <dbReference type="SAM" id="MobiDB-lite"/>
    </source>
</evidence>
<dbReference type="Proteomes" id="UP000499080">
    <property type="component" value="Unassembled WGS sequence"/>
</dbReference>
<name>A0A4Y2KUF8_ARAVE</name>
<dbReference type="AlphaFoldDB" id="A0A4Y2KUF8"/>
<sequence>LVPHQDRPWTSITPPFPRKSNMRLDPGEMDTENVVQRMKCVVHEKAGHIERGL</sequence>
<evidence type="ECO:0000313" key="3">
    <source>
        <dbReference type="EMBL" id="GBN05059.1"/>
    </source>
</evidence>